<feature type="compositionally biased region" description="Low complexity" evidence="1">
    <location>
        <begin position="382"/>
        <end position="402"/>
    </location>
</feature>
<dbReference type="PANTHER" id="PTHR43040:SF1">
    <property type="entry name" value="RIBONUCLEASE D"/>
    <property type="match status" value="1"/>
</dbReference>
<feature type="compositionally biased region" description="Low complexity" evidence="1">
    <location>
        <begin position="219"/>
        <end position="237"/>
    </location>
</feature>
<dbReference type="AlphaFoldDB" id="A0A7C8JZ27"/>
<feature type="compositionally biased region" description="Polar residues" evidence="1">
    <location>
        <begin position="424"/>
        <end position="437"/>
    </location>
</feature>
<dbReference type="GO" id="GO:0008408">
    <property type="term" value="F:3'-5' exonuclease activity"/>
    <property type="evidence" value="ECO:0007669"/>
    <property type="project" value="InterPro"/>
</dbReference>
<feature type="compositionally biased region" description="Pro residues" evidence="1">
    <location>
        <begin position="288"/>
        <end position="297"/>
    </location>
</feature>
<dbReference type="PANTHER" id="PTHR43040">
    <property type="entry name" value="RIBONUCLEASE D"/>
    <property type="match status" value="1"/>
</dbReference>
<feature type="region of interest" description="Disordered" evidence="1">
    <location>
        <begin position="178"/>
        <end position="443"/>
    </location>
</feature>
<dbReference type="Proteomes" id="UP000480548">
    <property type="component" value="Unassembled WGS sequence"/>
</dbReference>
<evidence type="ECO:0000259" key="3">
    <source>
        <dbReference type="Pfam" id="PF01612"/>
    </source>
</evidence>
<dbReference type="SUPFAM" id="SSF53098">
    <property type="entry name" value="Ribonuclease H-like"/>
    <property type="match status" value="1"/>
</dbReference>
<evidence type="ECO:0000313" key="5">
    <source>
        <dbReference type="Proteomes" id="UP000480548"/>
    </source>
</evidence>
<reference evidence="4 5" key="1">
    <citation type="submission" date="2019-06" db="EMBL/GenBank/DDBJ databases">
        <authorList>
            <person name="Palmer J.M."/>
        </authorList>
    </citation>
    <scope>NUCLEOTIDE SEQUENCE [LARGE SCALE GENOMIC DNA]</scope>
    <source>
        <strain evidence="4 5">TWF703</strain>
    </source>
</reference>
<feature type="domain" description="3'-5' exonuclease" evidence="3">
    <location>
        <begin position="608"/>
        <end position="763"/>
    </location>
</feature>
<protein>
    <recommendedName>
        <fullName evidence="3">3'-5' exonuclease domain-containing protein</fullName>
    </recommendedName>
</protein>
<feature type="signal peptide" evidence="2">
    <location>
        <begin position="1"/>
        <end position="16"/>
    </location>
</feature>
<comment type="caution">
    <text evidence="4">The sequence shown here is derived from an EMBL/GenBank/DDBJ whole genome shotgun (WGS) entry which is preliminary data.</text>
</comment>
<accession>A0A7C8JZ27</accession>
<feature type="compositionally biased region" description="Polar residues" evidence="1">
    <location>
        <begin position="327"/>
        <end position="337"/>
    </location>
</feature>
<evidence type="ECO:0000256" key="2">
    <source>
        <dbReference type="SAM" id="SignalP"/>
    </source>
</evidence>
<evidence type="ECO:0000313" key="4">
    <source>
        <dbReference type="EMBL" id="KAF3141334.1"/>
    </source>
</evidence>
<proteinExistence type="predicted"/>
<dbReference type="GO" id="GO:0003676">
    <property type="term" value="F:nucleic acid binding"/>
    <property type="evidence" value="ECO:0007669"/>
    <property type="project" value="InterPro"/>
</dbReference>
<evidence type="ECO:0000256" key="1">
    <source>
        <dbReference type="SAM" id="MobiDB-lite"/>
    </source>
</evidence>
<dbReference type="EMBL" id="WIQZ01000014">
    <property type="protein sequence ID" value="KAF3141334.1"/>
    <property type="molecule type" value="Genomic_DNA"/>
</dbReference>
<organism evidence="4 5">
    <name type="scientific">Orbilia oligospora</name>
    <name type="common">Nematode-trapping fungus</name>
    <name type="synonym">Arthrobotrys oligospora</name>
    <dbReference type="NCBI Taxonomy" id="2813651"/>
    <lineage>
        <taxon>Eukaryota</taxon>
        <taxon>Fungi</taxon>
        <taxon>Dikarya</taxon>
        <taxon>Ascomycota</taxon>
        <taxon>Pezizomycotina</taxon>
        <taxon>Orbiliomycetes</taxon>
        <taxon>Orbiliales</taxon>
        <taxon>Orbiliaceae</taxon>
        <taxon>Orbilia</taxon>
    </lineage>
</organism>
<feature type="chain" id="PRO_5028927696" description="3'-5' exonuclease domain-containing protein" evidence="2">
    <location>
        <begin position="17"/>
        <end position="813"/>
    </location>
</feature>
<keyword evidence="2" id="KW-0732">Signal</keyword>
<name>A0A7C8JZ27_ORBOL</name>
<dbReference type="InterPro" id="IPR002562">
    <property type="entry name" value="3'-5'_exonuclease_dom"/>
</dbReference>
<feature type="compositionally biased region" description="Low complexity" evidence="1">
    <location>
        <begin position="298"/>
        <end position="326"/>
    </location>
</feature>
<dbReference type="InterPro" id="IPR036397">
    <property type="entry name" value="RNaseH_sf"/>
</dbReference>
<feature type="region of interest" description="Disordered" evidence="1">
    <location>
        <begin position="465"/>
        <end position="545"/>
    </location>
</feature>
<feature type="compositionally biased region" description="Basic and acidic residues" evidence="1">
    <location>
        <begin position="253"/>
        <end position="264"/>
    </location>
</feature>
<gene>
    <name evidence="4" type="ORF">TWF703_002131</name>
</gene>
<sequence>MKGIVIFAALSALAAAVPAPKKCNGSIFPPLLCEPGWKCQFPQNAPPGASGICVRDSSPPEIKCNGSINPPLLCPAGYNCKLPANPMPGQSGTCVPEEQQKCNGSVWPPILCPDGYQCQLPPNPMPGQSGFCVKKDPICNYSVFPAIQCPPGWTCKTPINAPPGANVFFNLNRKMSKQFPDASPTGLRPSAPAFVPENTSAKPSSPQPVSPNDQLHPFEQPSEQQSESEFGQQSEQQSDQESEQLSEQPYEPRPYERPSSDPPDRPVCGSPIRRTSSGPPDVYGLFSGPPPGLPPGFSPELSSSQLSDDISPSGPSSGLPPSWQSSELPSGQPSNDMSPPKPLIEPQKAGSPSFGAQGQPPSSRIPYSGLPSIHNPSFAPASVPSYVPHHTPPSSHTPVSRTQSQPPYYAPPSAHRPQFRQLAPLNTSIPSAHFQQTPEDDPDLPFTPVTPVHQTIPLQPAVQPITNAPPGLTPGILSPPLASPSASFHPTNTQNITTAQTTNSTVSTPGEERSAGSVSNPMEVSSQQSEAERSTNSPATSTQAPFVPDNVGYTPHFWICQPSQVANLVDIICNVPARVPKLPSICLGVKGYKLSRYGTVALITIYLSARGITYVIDIHTLGVEAFITPGSTFRDTTLKKILEDPEICLIMFDCRNANDAIFNKFDVYLHGVIDLQLLELALTQQRNRIYLKSLDTAIDQSRVLSPAQMDRWKRFREIGETLLTPSDGICAFHDRPVRPDILEYCVQDVVHLTGVYWNLFRQLRSSKNHSVWQQRIEKETNNRLALARDPCYDGLKTQDWMHMAPSSWAVYND</sequence>
<feature type="compositionally biased region" description="Low complexity" evidence="1">
    <location>
        <begin position="478"/>
        <end position="508"/>
    </location>
</feature>
<dbReference type="InterPro" id="IPR012337">
    <property type="entry name" value="RNaseH-like_sf"/>
</dbReference>
<dbReference type="Pfam" id="PF01612">
    <property type="entry name" value="DNA_pol_A_exo1"/>
    <property type="match status" value="1"/>
</dbReference>
<feature type="compositionally biased region" description="Polar residues" evidence="1">
    <location>
        <begin position="516"/>
        <end position="544"/>
    </location>
</feature>
<dbReference type="Gene3D" id="3.30.420.10">
    <property type="entry name" value="Ribonuclease H-like superfamily/Ribonuclease H"/>
    <property type="match status" value="1"/>
</dbReference>
<dbReference type="GO" id="GO:0006139">
    <property type="term" value="P:nucleobase-containing compound metabolic process"/>
    <property type="evidence" value="ECO:0007669"/>
    <property type="project" value="InterPro"/>
</dbReference>